<gene>
    <name evidence="2" type="ORF">C0Q70_18941</name>
</gene>
<dbReference type="EMBL" id="PZQS01000012">
    <property type="protein sequence ID" value="PVD20780.1"/>
    <property type="molecule type" value="Genomic_DNA"/>
</dbReference>
<feature type="compositionally biased region" description="Polar residues" evidence="1">
    <location>
        <begin position="36"/>
        <end position="46"/>
    </location>
</feature>
<sequence length="77" mass="8424">MSRDCYDNLLTRVETDETITYKSQTTGNIQRLPPSRTASHTDSSAVVQRVLTGPNGPKKASPATSPALPSRKEELDH</sequence>
<evidence type="ECO:0000313" key="2">
    <source>
        <dbReference type="EMBL" id="PVD20780.1"/>
    </source>
</evidence>
<protein>
    <submittedName>
        <fullName evidence="2">Uncharacterized protein</fullName>
    </submittedName>
</protein>
<evidence type="ECO:0000256" key="1">
    <source>
        <dbReference type="SAM" id="MobiDB-lite"/>
    </source>
</evidence>
<accession>A0A2T7NHX9</accession>
<name>A0A2T7NHX9_POMCA</name>
<dbReference type="Proteomes" id="UP000245119">
    <property type="component" value="Linkage Group LG12"/>
</dbReference>
<reference evidence="2 3" key="1">
    <citation type="submission" date="2018-04" db="EMBL/GenBank/DDBJ databases">
        <title>The genome of golden apple snail Pomacea canaliculata provides insight into stress tolerance and invasive adaptation.</title>
        <authorList>
            <person name="Liu C."/>
            <person name="Liu B."/>
            <person name="Ren Y."/>
            <person name="Zhang Y."/>
            <person name="Wang H."/>
            <person name="Li S."/>
            <person name="Jiang F."/>
            <person name="Yin L."/>
            <person name="Zhang G."/>
            <person name="Qian W."/>
            <person name="Fan W."/>
        </authorList>
    </citation>
    <scope>NUCLEOTIDE SEQUENCE [LARGE SCALE GENOMIC DNA]</scope>
    <source>
        <strain evidence="2">SZHN2017</strain>
        <tissue evidence="2">Muscle</tissue>
    </source>
</reference>
<feature type="region of interest" description="Disordered" evidence="1">
    <location>
        <begin position="22"/>
        <end position="77"/>
    </location>
</feature>
<dbReference type="AlphaFoldDB" id="A0A2T7NHX9"/>
<organism evidence="2 3">
    <name type="scientific">Pomacea canaliculata</name>
    <name type="common">Golden apple snail</name>
    <dbReference type="NCBI Taxonomy" id="400727"/>
    <lineage>
        <taxon>Eukaryota</taxon>
        <taxon>Metazoa</taxon>
        <taxon>Spiralia</taxon>
        <taxon>Lophotrochozoa</taxon>
        <taxon>Mollusca</taxon>
        <taxon>Gastropoda</taxon>
        <taxon>Caenogastropoda</taxon>
        <taxon>Architaenioglossa</taxon>
        <taxon>Ampullarioidea</taxon>
        <taxon>Ampullariidae</taxon>
        <taxon>Pomacea</taxon>
    </lineage>
</organism>
<evidence type="ECO:0000313" key="3">
    <source>
        <dbReference type="Proteomes" id="UP000245119"/>
    </source>
</evidence>
<keyword evidence="3" id="KW-1185">Reference proteome</keyword>
<comment type="caution">
    <text evidence="2">The sequence shown here is derived from an EMBL/GenBank/DDBJ whole genome shotgun (WGS) entry which is preliminary data.</text>
</comment>
<proteinExistence type="predicted"/>